<protein>
    <submittedName>
        <fullName evidence="1">Uncharacterized protein</fullName>
    </submittedName>
</protein>
<sequence>VDISRNVRSAALEIIGELIFLFHEKKGGVPEELIRFFLNEPLDGPDEEMAGTGKVNDDSNSRSKFELSNVTSEYGFGDPLQMNSDAAWGGGMFGQSDVHERAVVIAFNFPAVAVTMDA</sequence>
<dbReference type="AlphaFoldDB" id="A0A8T8SB01"/>
<dbReference type="EMBL" id="LWDF02002279">
    <property type="protein sequence ID" value="KAE8236320.1"/>
    <property type="molecule type" value="Genomic_DNA"/>
</dbReference>
<accession>A0A8T8SB01</accession>
<comment type="caution">
    <text evidence="1">The sequence shown here is derived from an EMBL/GenBank/DDBJ whole genome shotgun (WGS) entry which is preliminary data.</text>
</comment>
<reference evidence="1" key="1">
    <citation type="submission" date="2016-04" db="EMBL/GenBank/DDBJ databases">
        <authorList>
            <person name="Nguyen H.D."/>
            <person name="Samba Siva P."/>
            <person name="Cullis J."/>
            <person name="Levesque C.A."/>
            <person name="Hambleton S."/>
        </authorList>
    </citation>
    <scope>NUCLEOTIDE SEQUENCE</scope>
    <source>
        <strain evidence="1">DAOMC 236416</strain>
    </source>
</reference>
<name>A0A8T8SB01_9BASI</name>
<dbReference type="Proteomes" id="UP000077521">
    <property type="component" value="Unassembled WGS sequence"/>
</dbReference>
<reference evidence="1" key="2">
    <citation type="journal article" date="2019" name="IMA Fungus">
        <title>Genome sequencing and comparison of five Tilletia species to identify candidate genes for the detection of regulated species infecting wheat.</title>
        <authorList>
            <person name="Nguyen H.D.T."/>
            <person name="Sultana T."/>
            <person name="Kesanakurti P."/>
            <person name="Hambleton S."/>
        </authorList>
    </citation>
    <scope>NUCLEOTIDE SEQUENCE</scope>
    <source>
        <strain evidence="1">DAOMC 236416</strain>
    </source>
</reference>
<gene>
    <name evidence="1" type="ORF">A4X13_0g9186</name>
</gene>
<feature type="non-terminal residue" evidence="1">
    <location>
        <position position="1"/>
    </location>
</feature>
<proteinExistence type="predicted"/>
<organism evidence="1 2">
    <name type="scientific">Tilletia indica</name>
    <dbReference type="NCBI Taxonomy" id="43049"/>
    <lineage>
        <taxon>Eukaryota</taxon>
        <taxon>Fungi</taxon>
        <taxon>Dikarya</taxon>
        <taxon>Basidiomycota</taxon>
        <taxon>Ustilaginomycotina</taxon>
        <taxon>Exobasidiomycetes</taxon>
        <taxon>Tilletiales</taxon>
        <taxon>Tilletiaceae</taxon>
        <taxon>Tilletia</taxon>
    </lineage>
</organism>
<evidence type="ECO:0000313" key="2">
    <source>
        <dbReference type="Proteomes" id="UP000077521"/>
    </source>
</evidence>
<evidence type="ECO:0000313" key="1">
    <source>
        <dbReference type="EMBL" id="KAE8236320.1"/>
    </source>
</evidence>
<keyword evidence="2" id="KW-1185">Reference proteome</keyword>